<dbReference type="InterPro" id="IPR011545">
    <property type="entry name" value="DEAD/DEAH_box_helicase_dom"/>
</dbReference>
<proteinExistence type="predicted"/>
<accession>A0ABY5IT99</accession>
<dbReference type="SMART" id="SM00487">
    <property type="entry name" value="DEXDc"/>
    <property type="match status" value="1"/>
</dbReference>
<dbReference type="InterPro" id="IPR014001">
    <property type="entry name" value="Helicase_ATP-bd"/>
</dbReference>
<keyword evidence="6" id="KW-1185">Reference proteome</keyword>
<evidence type="ECO:0000256" key="2">
    <source>
        <dbReference type="ARBA" id="ARBA00022840"/>
    </source>
</evidence>
<keyword evidence="2" id="KW-0067">ATP-binding</keyword>
<dbReference type="GO" id="GO:0004386">
    <property type="term" value="F:helicase activity"/>
    <property type="evidence" value="ECO:0007669"/>
    <property type="project" value="UniProtKB-KW"/>
</dbReference>
<dbReference type="SMART" id="SM00490">
    <property type="entry name" value="HELICc"/>
    <property type="match status" value="1"/>
</dbReference>
<evidence type="ECO:0000259" key="3">
    <source>
        <dbReference type="PROSITE" id="PS51192"/>
    </source>
</evidence>
<protein>
    <submittedName>
        <fullName evidence="5">DEAD/DEAH box helicase</fullName>
    </submittedName>
</protein>
<dbReference type="EMBL" id="CP101751">
    <property type="protein sequence ID" value="UUC44691.1"/>
    <property type="molecule type" value="Genomic_DNA"/>
</dbReference>
<keyword evidence="5" id="KW-0378">Hydrolase</keyword>
<evidence type="ECO:0000259" key="4">
    <source>
        <dbReference type="PROSITE" id="PS51194"/>
    </source>
</evidence>
<organism evidence="5 6">
    <name type="scientific">Flavobacterium cerinum</name>
    <dbReference type="NCBI Taxonomy" id="2502784"/>
    <lineage>
        <taxon>Bacteria</taxon>
        <taxon>Pseudomonadati</taxon>
        <taxon>Bacteroidota</taxon>
        <taxon>Flavobacteriia</taxon>
        <taxon>Flavobacteriales</taxon>
        <taxon>Flavobacteriaceae</taxon>
        <taxon>Flavobacterium</taxon>
    </lineage>
</organism>
<sequence length="713" mass="81158">MAYELLSEPIRRYIREKKWEQLRPIQNAAIQHILSTDNHYILASGTASGKTEAAFLPILSKVDFNESGVQVLCISPLIALINDQFNRVEELCKNLEVPVTKWHGEASRGQKDKLIKNPEGIVLITPESIEAMFVNRPYNVKQLFANVKFVVIDEIHSFIGTDRGLQLKSLLARLQEINKNKFRVIGLSATLGDFDQAKKFTGEEQKTIVLRDNSKKEIKAVFRYFPGTGAELPLSLLKDLYKEVSNSKVLVFPNSRGRAEEIAVKLKKISEKVNGHPNYFSHHSSVHKDEREYVEYFAKNNKQSNFCIACTSTLELGIDIGNVDEVVQVDATHSIASLIQRVGRSGRREGATSSLFLYATNKWSVLQSIACWLLYKEGYIEPPAIVKKPYDIVLHQALSVVKERSGIRITDLISELKKNPTFDSITEDEIIEIITHLIATDILEKLQQEVIIGVEGEKVVNNMDFYGMFMTEETFKVSNAGNTIGGLPFSFQLQVDENILLAAKIWKITDVDFKAKKIEVIPAKDGKVPKFSGNGGITDPKIREKMLEILYSSTEYEFLDPTCKDVLDEMRKDFSVFKITDFTEERPLLVRQKNIELFTFAGTKINKALELLFSYANIEAYYLENKSSFVLDIEDEGVFSRLAAESDLQQKIENYIRENLPEDGLPNSKFGYLLPTNYKVRLVMDKVYDLEGAIRFFKEIYRISVETDWVEVE</sequence>
<dbReference type="PROSITE" id="PS51192">
    <property type="entry name" value="HELICASE_ATP_BIND_1"/>
    <property type="match status" value="1"/>
</dbReference>
<dbReference type="Proteomes" id="UP001059844">
    <property type="component" value="Chromosome"/>
</dbReference>
<keyword evidence="5" id="KW-0347">Helicase</keyword>
<dbReference type="CDD" id="cd17922">
    <property type="entry name" value="DEXHc_LHR-like"/>
    <property type="match status" value="1"/>
</dbReference>
<dbReference type="PANTHER" id="PTHR47962:SF5">
    <property type="entry name" value="ATP-DEPENDENT HELICASE LHR-RELATED"/>
    <property type="match status" value="1"/>
</dbReference>
<dbReference type="Pfam" id="PF00271">
    <property type="entry name" value="Helicase_C"/>
    <property type="match status" value="1"/>
</dbReference>
<feature type="domain" description="Helicase ATP-binding" evidence="3">
    <location>
        <begin position="31"/>
        <end position="209"/>
    </location>
</feature>
<dbReference type="Gene3D" id="3.40.50.300">
    <property type="entry name" value="P-loop containing nucleotide triphosphate hydrolases"/>
    <property type="match status" value="2"/>
</dbReference>
<reference evidence="5" key="1">
    <citation type="submission" date="2022-07" db="EMBL/GenBank/DDBJ databases">
        <title>Isolation, identification, and degradation of a PFOSA degrading strain from sewage treatment plant.</title>
        <authorList>
            <person name="Zhang L."/>
            <person name="Huo Y."/>
        </authorList>
    </citation>
    <scope>NUCLEOTIDE SEQUENCE</scope>
    <source>
        <strain evidence="5">C1</strain>
    </source>
</reference>
<dbReference type="InterPro" id="IPR027417">
    <property type="entry name" value="P-loop_NTPase"/>
</dbReference>
<feature type="domain" description="Helicase C-terminal" evidence="4">
    <location>
        <begin position="236"/>
        <end position="393"/>
    </location>
</feature>
<dbReference type="PROSITE" id="PS51194">
    <property type="entry name" value="HELICASE_CTER"/>
    <property type="match status" value="1"/>
</dbReference>
<gene>
    <name evidence="5" type="ORF">NOX80_13755</name>
</gene>
<evidence type="ECO:0000256" key="1">
    <source>
        <dbReference type="ARBA" id="ARBA00022741"/>
    </source>
</evidence>
<dbReference type="PANTHER" id="PTHR47962">
    <property type="entry name" value="ATP-DEPENDENT HELICASE LHR-RELATED-RELATED"/>
    <property type="match status" value="1"/>
</dbReference>
<dbReference type="Pfam" id="PF00270">
    <property type="entry name" value="DEAD"/>
    <property type="match status" value="1"/>
</dbReference>
<dbReference type="InterPro" id="IPR001650">
    <property type="entry name" value="Helicase_C-like"/>
</dbReference>
<keyword evidence="1" id="KW-0547">Nucleotide-binding</keyword>
<evidence type="ECO:0000313" key="5">
    <source>
        <dbReference type="EMBL" id="UUC44691.1"/>
    </source>
</evidence>
<evidence type="ECO:0000313" key="6">
    <source>
        <dbReference type="Proteomes" id="UP001059844"/>
    </source>
</evidence>
<name>A0ABY5IT99_9FLAO</name>
<dbReference type="RefSeq" id="WP_256550370.1">
    <property type="nucleotide sequence ID" value="NZ_CP101751.1"/>
</dbReference>
<dbReference type="SUPFAM" id="SSF52540">
    <property type="entry name" value="P-loop containing nucleoside triphosphate hydrolases"/>
    <property type="match status" value="1"/>
</dbReference>
<dbReference type="InterPro" id="IPR052511">
    <property type="entry name" value="ATP-dep_Helicase"/>
</dbReference>